<sequence length="322" mass="35821">MESQNPSRTLAVKALLLLAFLVFQAPESSTLSQALHSEPTLFQSPAPSPPSRTPKFPQNPRLRRILLGALFGSLTGFVASIIILLLVRLLLMYACRAPILKGPVVFCPSISPKTLQSLLSTDAQSMQLIVSSPNGKYYRVVLDEDELTMAVKRLEPSPSSGSPPVNSNSQKRRVQHELEMLARVKHRNVMSLRAYIRDQDRFWLVTATHYVAPECFQSCRYTDKSDVYSFGVILGVLFTGKDPSYPFFAGETGRGSLGRWLRHLQQAGEAREALDKGILGEEMEEEEMLMAIRIAIVCLSDLPADRPSSDELVAMLTQLHSF</sequence>
<keyword evidence="1" id="KW-1133">Transmembrane helix</keyword>
<dbReference type="GO" id="GO:0016020">
    <property type="term" value="C:membrane"/>
    <property type="evidence" value="ECO:0007669"/>
    <property type="project" value="TreeGrafter"/>
</dbReference>
<keyword evidence="2" id="KW-0732">Signal</keyword>
<dbReference type="SUPFAM" id="SSF56112">
    <property type="entry name" value="Protein kinase-like (PK-like)"/>
    <property type="match status" value="1"/>
</dbReference>
<dbReference type="GO" id="GO:0005524">
    <property type="term" value="F:ATP binding"/>
    <property type="evidence" value="ECO:0007669"/>
    <property type="project" value="InterPro"/>
</dbReference>
<organism evidence="4 5">
    <name type="scientific">Ensete ventricosum</name>
    <name type="common">Abyssinian banana</name>
    <name type="synonym">Musa ensete</name>
    <dbReference type="NCBI Taxonomy" id="4639"/>
    <lineage>
        <taxon>Eukaryota</taxon>
        <taxon>Viridiplantae</taxon>
        <taxon>Streptophyta</taxon>
        <taxon>Embryophyta</taxon>
        <taxon>Tracheophyta</taxon>
        <taxon>Spermatophyta</taxon>
        <taxon>Magnoliopsida</taxon>
        <taxon>Liliopsida</taxon>
        <taxon>Zingiberales</taxon>
        <taxon>Musaceae</taxon>
        <taxon>Ensete</taxon>
    </lineage>
</organism>
<proteinExistence type="predicted"/>
<evidence type="ECO:0000259" key="3">
    <source>
        <dbReference type="PROSITE" id="PS50011"/>
    </source>
</evidence>
<dbReference type="SMART" id="SM00220">
    <property type="entry name" value="S_TKc"/>
    <property type="match status" value="1"/>
</dbReference>
<evidence type="ECO:0000313" key="4">
    <source>
        <dbReference type="EMBL" id="KAJ8504910.1"/>
    </source>
</evidence>
<gene>
    <name evidence="4" type="ORF">OPV22_005796</name>
</gene>
<dbReference type="PROSITE" id="PS50011">
    <property type="entry name" value="PROTEIN_KINASE_DOM"/>
    <property type="match status" value="1"/>
</dbReference>
<evidence type="ECO:0000256" key="1">
    <source>
        <dbReference type="SAM" id="Phobius"/>
    </source>
</evidence>
<dbReference type="PANTHER" id="PTHR48055">
    <property type="entry name" value="LEUCINE-RICH REPEAT RECEPTOR PROTEIN KINASE EMS1"/>
    <property type="match status" value="1"/>
</dbReference>
<dbReference type="Gene3D" id="1.10.510.10">
    <property type="entry name" value="Transferase(Phosphotransferase) domain 1"/>
    <property type="match status" value="1"/>
</dbReference>
<evidence type="ECO:0000313" key="5">
    <source>
        <dbReference type="Proteomes" id="UP001222027"/>
    </source>
</evidence>
<comment type="caution">
    <text evidence="4">The sequence shown here is derived from an EMBL/GenBank/DDBJ whole genome shotgun (WGS) entry which is preliminary data.</text>
</comment>
<protein>
    <recommendedName>
        <fullName evidence="3">Protein kinase domain-containing protein</fullName>
    </recommendedName>
</protein>
<dbReference type="EMBL" id="JAQQAF010000002">
    <property type="protein sequence ID" value="KAJ8504910.1"/>
    <property type="molecule type" value="Genomic_DNA"/>
</dbReference>
<dbReference type="Pfam" id="PF07714">
    <property type="entry name" value="PK_Tyr_Ser-Thr"/>
    <property type="match status" value="1"/>
</dbReference>
<dbReference type="InterPro" id="IPR051564">
    <property type="entry name" value="LRR_receptor-like_kinase"/>
</dbReference>
<dbReference type="InterPro" id="IPR011009">
    <property type="entry name" value="Kinase-like_dom_sf"/>
</dbReference>
<reference evidence="4 5" key="1">
    <citation type="submission" date="2022-12" db="EMBL/GenBank/DDBJ databases">
        <title>Chromosome-scale assembly of the Ensete ventricosum genome.</title>
        <authorList>
            <person name="Dussert Y."/>
            <person name="Stocks J."/>
            <person name="Wendawek A."/>
            <person name="Woldeyes F."/>
            <person name="Nichols R.A."/>
            <person name="Borrell J.S."/>
        </authorList>
    </citation>
    <scope>NUCLEOTIDE SEQUENCE [LARGE SCALE GENOMIC DNA]</scope>
    <source>
        <strain evidence="5">cv. Maze</strain>
        <tissue evidence="4">Seeds</tissue>
    </source>
</reference>
<dbReference type="AlphaFoldDB" id="A0AAV8RDN4"/>
<keyword evidence="5" id="KW-1185">Reference proteome</keyword>
<name>A0AAV8RDN4_ENSVE</name>
<keyword evidence="1" id="KW-0812">Transmembrane</keyword>
<accession>A0AAV8RDN4</accession>
<feature type="transmembrane region" description="Helical" evidence="1">
    <location>
        <begin position="65"/>
        <end position="91"/>
    </location>
</feature>
<dbReference type="InterPro" id="IPR000719">
    <property type="entry name" value="Prot_kinase_dom"/>
</dbReference>
<feature type="domain" description="Protein kinase" evidence="3">
    <location>
        <begin position="1"/>
        <end position="322"/>
    </location>
</feature>
<dbReference type="PANTHER" id="PTHR48055:SF22">
    <property type="entry name" value="LEUCINE-RICH REPEAT RECEPTOR-LIKE SERINE_THREONINE_TYROSINE-PROTEIN KINASE SOBIR1"/>
    <property type="match status" value="1"/>
</dbReference>
<evidence type="ECO:0000256" key="2">
    <source>
        <dbReference type="SAM" id="SignalP"/>
    </source>
</evidence>
<dbReference type="GO" id="GO:0004672">
    <property type="term" value="F:protein kinase activity"/>
    <property type="evidence" value="ECO:0007669"/>
    <property type="project" value="InterPro"/>
</dbReference>
<feature type="signal peptide" evidence="2">
    <location>
        <begin position="1"/>
        <end position="30"/>
    </location>
</feature>
<keyword evidence="1" id="KW-0472">Membrane</keyword>
<dbReference type="Proteomes" id="UP001222027">
    <property type="component" value="Unassembled WGS sequence"/>
</dbReference>
<dbReference type="InterPro" id="IPR001245">
    <property type="entry name" value="Ser-Thr/Tyr_kinase_cat_dom"/>
</dbReference>
<feature type="chain" id="PRO_5043843725" description="Protein kinase domain-containing protein" evidence="2">
    <location>
        <begin position="31"/>
        <end position="322"/>
    </location>
</feature>
<dbReference type="Gene3D" id="3.30.200.20">
    <property type="entry name" value="Phosphorylase Kinase, domain 1"/>
    <property type="match status" value="1"/>
</dbReference>